<feature type="compositionally biased region" description="Low complexity" evidence="1">
    <location>
        <begin position="1125"/>
        <end position="1146"/>
    </location>
</feature>
<feature type="compositionally biased region" description="Low complexity" evidence="1">
    <location>
        <begin position="113"/>
        <end position="122"/>
    </location>
</feature>
<feature type="compositionally biased region" description="Low complexity" evidence="1">
    <location>
        <begin position="542"/>
        <end position="555"/>
    </location>
</feature>
<feature type="region of interest" description="Disordered" evidence="1">
    <location>
        <begin position="194"/>
        <end position="318"/>
    </location>
</feature>
<feature type="region of interest" description="Disordered" evidence="1">
    <location>
        <begin position="113"/>
        <end position="137"/>
    </location>
</feature>
<feature type="compositionally biased region" description="Low complexity" evidence="1">
    <location>
        <begin position="73"/>
        <end position="83"/>
    </location>
</feature>
<dbReference type="Proteomes" id="UP000650467">
    <property type="component" value="Unassembled WGS sequence"/>
</dbReference>
<feature type="region of interest" description="Disordered" evidence="1">
    <location>
        <begin position="1125"/>
        <end position="1177"/>
    </location>
</feature>
<feature type="compositionally biased region" description="Pro residues" evidence="1">
    <location>
        <begin position="84"/>
        <end position="95"/>
    </location>
</feature>
<reference evidence="2" key="1">
    <citation type="journal article" date="2020" name="bioRxiv">
        <title>Comparative genomics of Chlamydomonas.</title>
        <authorList>
            <person name="Craig R.J."/>
            <person name="Hasan A.R."/>
            <person name="Ness R.W."/>
            <person name="Keightley P.D."/>
        </authorList>
    </citation>
    <scope>NUCLEOTIDE SEQUENCE</scope>
    <source>
        <strain evidence="2">SAG 7.73</strain>
    </source>
</reference>
<dbReference type="GO" id="GO:0071944">
    <property type="term" value="C:cell periphery"/>
    <property type="evidence" value="ECO:0007669"/>
    <property type="project" value="TreeGrafter"/>
</dbReference>
<dbReference type="PANTHER" id="PTHR12393">
    <property type="entry name" value="SPHINGOMYELIN PHOSPHODIESTERASE RELATED"/>
    <property type="match status" value="1"/>
</dbReference>
<dbReference type="GO" id="GO:0016020">
    <property type="term" value="C:membrane"/>
    <property type="evidence" value="ECO:0007669"/>
    <property type="project" value="TreeGrafter"/>
</dbReference>
<dbReference type="GO" id="GO:0046513">
    <property type="term" value="P:ceramide biosynthetic process"/>
    <property type="evidence" value="ECO:0007669"/>
    <property type="project" value="TreeGrafter"/>
</dbReference>
<feature type="compositionally biased region" description="Low complexity" evidence="1">
    <location>
        <begin position="395"/>
        <end position="408"/>
    </location>
</feature>
<comment type="caution">
    <text evidence="2">The sequence shown here is derived from an EMBL/GenBank/DDBJ whole genome shotgun (WGS) entry which is preliminary data.</text>
</comment>
<dbReference type="AlphaFoldDB" id="A0A836B2F5"/>
<gene>
    <name evidence="2" type="ORF">HXX76_000025</name>
</gene>
<feature type="compositionally biased region" description="Low complexity" evidence="1">
    <location>
        <begin position="272"/>
        <end position="296"/>
    </location>
</feature>
<feature type="compositionally biased region" description="Gly residues" evidence="1">
    <location>
        <begin position="302"/>
        <end position="311"/>
    </location>
</feature>
<keyword evidence="3" id="KW-1185">Reference proteome</keyword>
<sequence length="1177" mass="118971">MPSWAQAPDLADEDIVEDDDLYVGAFGSGRRTSAPSGGNALRGLSATPSFKDNSILGSASVSAKVLMPSQSMPHGPAGGHAALPPAPPPQLPKPPAANLGVYHRGAPIIASAASSSRPASGALLRNPRASAPGGGAAITTTTADGGYAGNGGAASFSRNSHNEGNGYYGNGSGGANGSGADLADRLDSVVSRMRGDILGGGDDASTDSSVHGSVQGQGQERAGRGGSSRAGAGGGAGGLSGVLRSHNAPASGPAQGPGHGYGYPEKGGAGQPSGAAAAHAAAAAQAQAQQQSRSGAHMPGLDMGGGGGGGARPPLVRNLSANAHSSSSSYYAAAPVTVTVQPKASASARHLSAGGGTSTSEHQRQLAAPALSSSYSGGTGVGLAAAAAAEEAAGSGPSLAPSLAAAAPHAHHHHHNHNQQQQPTPTPTAILRATAGAIVAPADATAGGGYRRHDDHGGSSSGGGGAAAEGVEHGGDERVSGGGAAGRRPSSSGGGLLGLFSRSSSARRKSENAGGHAAEPPGGVSASGGHTPVHGFGHAQVAAVGGKASSSSSSKGGKEARKSSSGGGDANDDDAREVMAAGGVGGGRPPSGLLKRTATPTPRRCVMQPGGQGTTGRSAVGTALHPTNPDLPCEPWPGPHFVSHWGRPEPWRALTLRQRRRVLGLAAASGDPASLDIALAHCGASAGEAVVPPAAAGSIPALERLLQLPGGRDCVLEAACAAAGAGQLHVLQWLHQQPDYRGALDDAVSKRCVMAAAARGRQDAVIEWLLQQDLVTCENSDARTWVMVAAALGCKPVLSRAFPAMLRWHHRHTSVLPSFVHGCTLSELQQHFDAIVDTREALYQLPLGVYVSVAAASPASDWLQRVEYLEQRWAAATVGRRGTADDDNYYNKRLRSPWVQITVSSGTHTTLKAPPDYIQRLEALVARGYTLDCTSLAAAADGTTDLRILQWLLDEQHFRPADDPYVLRKLCGEASLAGLHMLWARGIITDRQLFDAISRDRISWRERRLEPEALGALVDGMEGGNNAAGWGFLFGAAAERGMPLALLRALHERRGAAIDLGAMVRGGCSVEALEWARQALQGTAATEQVSDCSLSTKELWAAACAGNFDAADWLCDRGLVSSAAQQQPAGGGTAPPLGADAAAARLGAKEGPEPAAFSSAAAAARLTPVPPEEEEGV</sequence>
<name>A0A836B2F5_CHLIN</name>
<feature type="compositionally biased region" description="Low complexity" evidence="1">
    <location>
        <begin position="1155"/>
        <end position="1164"/>
    </location>
</feature>
<feature type="compositionally biased region" description="Gly residues" evidence="1">
    <location>
        <begin position="255"/>
        <end position="271"/>
    </location>
</feature>
<feature type="compositionally biased region" description="Gly residues" evidence="1">
    <location>
        <begin position="224"/>
        <end position="240"/>
    </location>
</feature>
<dbReference type="OrthoDB" id="10463808at2759"/>
<dbReference type="EMBL" id="JAEHOC010000001">
    <property type="protein sequence ID" value="KAG2445403.1"/>
    <property type="molecule type" value="Genomic_DNA"/>
</dbReference>
<evidence type="ECO:0008006" key="4">
    <source>
        <dbReference type="Google" id="ProtNLM"/>
    </source>
</evidence>
<dbReference type="PANTHER" id="PTHR12393:SF6">
    <property type="entry name" value="SPHINGOMYELIN PHOSPHODIESTERASE 2"/>
    <property type="match status" value="1"/>
</dbReference>
<dbReference type="GO" id="GO:0030149">
    <property type="term" value="P:sphingolipid catabolic process"/>
    <property type="evidence" value="ECO:0007669"/>
    <property type="project" value="TreeGrafter"/>
</dbReference>
<dbReference type="GO" id="GO:0005783">
    <property type="term" value="C:endoplasmic reticulum"/>
    <property type="evidence" value="ECO:0007669"/>
    <property type="project" value="TreeGrafter"/>
</dbReference>
<feature type="compositionally biased region" description="Basic and acidic residues" evidence="1">
    <location>
        <begin position="470"/>
        <end position="479"/>
    </location>
</feature>
<evidence type="ECO:0000313" key="3">
    <source>
        <dbReference type="Proteomes" id="UP000650467"/>
    </source>
</evidence>
<feature type="region of interest" description="Disordered" evidence="1">
    <location>
        <begin position="395"/>
        <end position="425"/>
    </location>
</feature>
<feature type="region of interest" description="Disordered" evidence="1">
    <location>
        <begin position="66"/>
        <end position="99"/>
    </location>
</feature>
<organism evidence="2 3">
    <name type="scientific">Chlamydomonas incerta</name>
    <dbReference type="NCBI Taxonomy" id="51695"/>
    <lineage>
        <taxon>Eukaryota</taxon>
        <taxon>Viridiplantae</taxon>
        <taxon>Chlorophyta</taxon>
        <taxon>core chlorophytes</taxon>
        <taxon>Chlorophyceae</taxon>
        <taxon>CS clade</taxon>
        <taxon>Chlamydomonadales</taxon>
        <taxon>Chlamydomonadaceae</taxon>
        <taxon>Chlamydomonas</taxon>
    </lineage>
</organism>
<evidence type="ECO:0000313" key="2">
    <source>
        <dbReference type="EMBL" id="KAG2445403.1"/>
    </source>
</evidence>
<accession>A0A836B2F5</accession>
<feature type="region of interest" description="Disordered" evidence="1">
    <location>
        <begin position="347"/>
        <end position="374"/>
    </location>
</feature>
<feature type="region of interest" description="Disordered" evidence="1">
    <location>
        <begin position="27"/>
        <end position="47"/>
    </location>
</feature>
<proteinExistence type="predicted"/>
<evidence type="ECO:0000256" key="1">
    <source>
        <dbReference type="SAM" id="MobiDB-lite"/>
    </source>
</evidence>
<protein>
    <recommendedName>
        <fullName evidence="4">Ankyrin repeat domain-containing protein</fullName>
    </recommendedName>
</protein>
<dbReference type="GO" id="GO:0004620">
    <property type="term" value="F:phospholipase activity"/>
    <property type="evidence" value="ECO:0007669"/>
    <property type="project" value="TreeGrafter"/>
</dbReference>
<feature type="region of interest" description="Disordered" evidence="1">
    <location>
        <begin position="444"/>
        <end position="616"/>
    </location>
</feature>